<evidence type="ECO:0000313" key="4">
    <source>
        <dbReference type="EMBL" id="RWS32018.1"/>
    </source>
</evidence>
<organism evidence="4 5">
    <name type="scientific">Leptotrombidium deliense</name>
    <dbReference type="NCBI Taxonomy" id="299467"/>
    <lineage>
        <taxon>Eukaryota</taxon>
        <taxon>Metazoa</taxon>
        <taxon>Ecdysozoa</taxon>
        <taxon>Arthropoda</taxon>
        <taxon>Chelicerata</taxon>
        <taxon>Arachnida</taxon>
        <taxon>Acari</taxon>
        <taxon>Acariformes</taxon>
        <taxon>Trombidiformes</taxon>
        <taxon>Prostigmata</taxon>
        <taxon>Anystina</taxon>
        <taxon>Parasitengona</taxon>
        <taxon>Trombiculoidea</taxon>
        <taxon>Trombiculidae</taxon>
        <taxon>Leptotrombidium</taxon>
    </lineage>
</organism>
<dbReference type="InterPro" id="IPR036188">
    <property type="entry name" value="FAD/NAD-bd_sf"/>
</dbReference>
<dbReference type="GO" id="GO:0050660">
    <property type="term" value="F:flavin adenine dinucleotide binding"/>
    <property type="evidence" value="ECO:0007669"/>
    <property type="project" value="InterPro"/>
</dbReference>
<dbReference type="Proteomes" id="UP000288716">
    <property type="component" value="Unassembled WGS sequence"/>
</dbReference>
<evidence type="ECO:0000256" key="1">
    <source>
        <dbReference type="ARBA" id="ARBA00010790"/>
    </source>
</evidence>
<feature type="domain" description="Glucose-methanol-choline oxidoreductase N-terminal" evidence="2">
    <location>
        <begin position="39"/>
        <end position="259"/>
    </location>
</feature>
<dbReference type="SUPFAM" id="SSF54373">
    <property type="entry name" value="FAD-linked reductases, C-terminal domain"/>
    <property type="match status" value="1"/>
</dbReference>
<evidence type="ECO:0000313" key="5">
    <source>
        <dbReference type="Proteomes" id="UP000288716"/>
    </source>
</evidence>
<keyword evidence="5" id="KW-1185">Reference proteome</keyword>
<dbReference type="Pfam" id="PF00732">
    <property type="entry name" value="GMC_oxred_N"/>
    <property type="match status" value="1"/>
</dbReference>
<evidence type="ECO:0000259" key="2">
    <source>
        <dbReference type="Pfam" id="PF00732"/>
    </source>
</evidence>
<feature type="domain" description="Glucose-methanol-choline oxidoreductase C-terminal" evidence="3">
    <location>
        <begin position="356"/>
        <end position="404"/>
    </location>
</feature>
<comment type="caution">
    <text evidence="4">The sequence shown here is derived from an EMBL/GenBank/DDBJ whole genome shotgun (WGS) entry which is preliminary data.</text>
</comment>
<protein>
    <submittedName>
        <fullName evidence="4">Glucose dehydrogenase-like protein 2</fullName>
    </submittedName>
</protein>
<dbReference type="EMBL" id="NCKV01000003">
    <property type="protein sequence ID" value="RWS32018.1"/>
    <property type="molecule type" value="Genomic_DNA"/>
</dbReference>
<dbReference type="VEuPathDB" id="VectorBase:LDEU000017"/>
<comment type="similarity">
    <text evidence="1">Belongs to the GMC oxidoreductase family.</text>
</comment>
<dbReference type="STRING" id="299467.A0A443SWW3"/>
<dbReference type="Pfam" id="PF05199">
    <property type="entry name" value="GMC_oxred_C"/>
    <property type="match status" value="1"/>
</dbReference>
<dbReference type="Gene3D" id="3.30.560.10">
    <property type="entry name" value="Glucose Oxidase, domain 3"/>
    <property type="match status" value="2"/>
</dbReference>
<reference evidence="4 5" key="1">
    <citation type="journal article" date="2018" name="Gigascience">
        <title>Genomes of trombidid mites reveal novel predicted allergens and laterally-transferred genes associated with secondary metabolism.</title>
        <authorList>
            <person name="Dong X."/>
            <person name="Chaisiri K."/>
            <person name="Xia D."/>
            <person name="Armstrong S.D."/>
            <person name="Fang Y."/>
            <person name="Donnelly M.J."/>
            <person name="Kadowaki T."/>
            <person name="McGarry J.W."/>
            <person name="Darby A.C."/>
            <person name="Makepeace B.L."/>
        </authorList>
    </citation>
    <scope>NUCLEOTIDE SEQUENCE [LARGE SCALE GENOMIC DNA]</scope>
    <source>
        <strain evidence="4">UoL-UT</strain>
    </source>
</reference>
<dbReference type="PANTHER" id="PTHR11552:SF227">
    <property type="entry name" value="GLUCOSE DEHYDROGENASE [FAD, QUINONE]-LIKE PROTEIN"/>
    <property type="match status" value="1"/>
</dbReference>
<dbReference type="InterPro" id="IPR000172">
    <property type="entry name" value="GMC_OxRdtase_N"/>
</dbReference>
<accession>A0A443SWW3</accession>
<dbReference type="InterPro" id="IPR012132">
    <property type="entry name" value="GMC_OxRdtase"/>
</dbReference>
<dbReference type="GO" id="GO:0016614">
    <property type="term" value="F:oxidoreductase activity, acting on CH-OH group of donors"/>
    <property type="evidence" value="ECO:0007669"/>
    <property type="project" value="InterPro"/>
</dbReference>
<dbReference type="OrthoDB" id="269227at2759"/>
<dbReference type="AlphaFoldDB" id="A0A443SWW3"/>
<sequence length="480" mass="53928">MVDYLTAILPALIPSMAFIWLKFQQSQMPFTTEVFAKEYDYIVVGAGSAGAVVANRLSENPFVSVLLLEAGGYETYQSEIPMMAARLQLSEWDWKYKTVPQKYACQGMKNHQSAWPRGKILGGCSSLNYMLYVRGNRKDYEIWERLGNPGWGYDDLFYYFIKSEDNRDPDVLKNGYHGSGGYLTVSTTHYTTPIAGAFLEAAKLFGYPNNDINGASQTGFVVPQGTIRRGARCSTSKAFLRDIRGRGLQFLVDAPVTVVQPRVMVAKSFTQWASLGIGPLTMLGGLDGIGFIHTKYSNRSEDWPDVEIHFIPSCPSSDGGESVRKNMNLKDELFMKIYSKYLYTDTYSYYPVLLRPKSVGYLMLQSANPYDPPIMDPKYLSHPDDAATLVDSLKICIKMALSKPFQKFRPQNWPVKWYGYLVKGIKRGAPIKPGQAPVPKVLLEPKPEKGPKGPIGHLVNIFSKSGFKKLTKRIQWPLFA</sequence>
<evidence type="ECO:0000259" key="3">
    <source>
        <dbReference type="Pfam" id="PF05199"/>
    </source>
</evidence>
<dbReference type="Gene3D" id="3.50.50.60">
    <property type="entry name" value="FAD/NAD(P)-binding domain"/>
    <property type="match status" value="1"/>
</dbReference>
<dbReference type="SUPFAM" id="SSF51905">
    <property type="entry name" value="FAD/NAD(P)-binding domain"/>
    <property type="match status" value="1"/>
</dbReference>
<proteinExistence type="inferred from homology"/>
<gene>
    <name evidence="4" type="ORF">B4U80_11632</name>
</gene>
<dbReference type="PANTHER" id="PTHR11552">
    <property type="entry name" value="GLUCOSE-METHANOL-CHOLINE GMC OXIDOREDUCTASE"/>
    <property type="match status" value="1"/>
</dbReference>
<name>A0A443SWW3_9ACAR</name>
<dbReference type="InterPro" id="IPR007867">
    <property type="entry name" value="GMC_OxRtase_C"/>
</dbReference>